<accession>A0A8J5WVA5</accession>
<sequence>MEHQQPPMASGTKAISGTTVPFGLARDHTSTSPPVVPPVPSPAPPASDPSKQSGHGSIGSPEAIKAKIMSHPLYPSLLRAIVECRKIGAPLDVARRLSSITDELTSDHRPAEQEEGDPELDQFMETYFYMMARYVQELGTPIQEADKFLRSMEAQFDSLALDDNSCEGDDYSSEDEQEAAGGMAAAGGSPENAAGNAELKSHLLNKYNGYLSSLWRELSKKKKKGHLPRDARGKLLQWWHLHYRWPYPSEMEKAVLAESTGLDMKQISNWFINQRKRHWKPFPMAPAPPVMDYYRSSLHPQHGGSTSSSPSAAALCKEGGSCQHFFTGGGCGP</sequence>
<dbReference type="InterPro" id="IPR005539">
    <property type="entry name" value="ELK_dom"/>
</dbReference>
<evidence type="ECO:0000256" key="3">
    <source>
        <dbReference type="ARBA" id="ARBA00023155"/>
    </source>
</evidence>
<dbReference type="CDD" id="cd00086">
    <property type="entry name" value="homeodomain"/>
    <property type="match status" value="1"/>
</dbReference>
<evidence type="ECO:0000256" key="1">
    <source>
        <dbReference type="ARBA" id="ARBA00004123"/>
    </source>
</evidence>
<dbReference type="PANTHER" id="PTHR11850">
    <property type="entry name" value="HOMEOBOX PROTEIN TRANSCRIPTION FACTORS"/>
    <property type="match status" value="1"/>
</dbReference>
<dbReference type="PROSITE" id="PS50071">
    <property type="entry name" value="HOMEOBOX_2"/>
    <property type="match status" value="1"/>
</dbReference>
<dbReference type="PROSITE" id="PS51213">
    <property type="entry name" value="ELK"/>
    <property type="match status" value="1"/>
</dbReference>
<dbReference type="GO" id="GO:0005634">
    <property type="term" value="C:nucleus"/>
    <property type="evidence" value="ECO:0007669"/>
    <property type="project" value="UniProtKB-SubCell"/>
</dbReference>
<dbReference type="InterPro" id="IPR005540">
    <property type="entry name" value="KNOX1"/>
</dbReference>
<keyword evidence="11" id="KW-1185">Reference proteome</keyword>
<organism evidence="10 11">
    <name type="scientific">Zizania palustris</name>
    <name type="common">Northern wild rice</name>
    <dbReference type="NCBI Taxonomy" id="103762"/>
    <lineage>
        <taxon>Eukaryota</taxon>
        <taxon>Viridiplantae</taxon>
        <taxon>Streptophyta</taxon>
        <taxon>Embryophyta</taxon>
        <taxon>Tracheophyta</taxon>
        <taxon>Spermatophyta</taxon>
        <taxon>Magnoliopsida</taxon>
        <taxon>Liliopsida</taxon>
        <taxon>Poales</taxon>
        <taxon>Poaceae</taxon>
        <taxon>BOP clade</taxon>
        <taxon>Oryzoideae</taxon>
        <taxon>Oryzeae</taxon>
        <taxon>Zizaniinae</taxon>
        <taxon>Zizania</taxon>
    </lineage>
</organism>
<comment type="caution">
    <text evidence="10">The sequence shown here is derived from an EMBL/GenBank/DDBJ whole genome shotgun (WGS) entry which is preliminary data.</text>
</comment>
<reference evidence="10" key="2">
    <citation type="submission" date="2021-02" db="EMBL/GenBank/DDBJ databases">
        <authorList>
            <person name="Kimball J.A."/>
            <person name="Haas M.W."/>
            <person name="Macchietto M."/>
            <person name="Kono T."/>
            <person name="Duquette J."/>
            <person name="Shao M."/>
        </authorList>
    </citation>
    <scope>NUCLEOTIDE SEQUENCE</scope>
    <source>
        <tissue evidence="10">Fresh leaf tissue</tissue>
    </source>
</reference>
<dbReference type="Proteomes" id="UP000729402">
    <property type="component" value="Unassembled WGS sequence"/>
</dbReference>
<evidence type="ECO:0000256" key="4">
    <source>
        <dbReference type="ARBA" id="ARBA00023242"/>
    </source>
</evidence>
<dbReference type="OrthoDB" id="10056939at2759"/>
<dbReference type="SMART" id="SM01255">
    <property type="entry name" value="KNOX1"/>
    <property type="match status" value="1"/>
</dbReference>
<comment type="subcellular location">
    <subcellularLocation>
        <location evidence="1 5">Nucleus</location>
    </subcellularLocation>
</comment>
<dbReference type="PROSITE" id="PS00027">
    <property type="entry name" value="HOMEOBOX_1"/>
    <property type="match status" value="1"/>
</dbReference>
<evidence type="ECO:0000259" key="8">
    <source>
        <dbReference type="PROSITE" id="PS50071"/>
    </source>
</evidence>
<dbReference type="InterPro" id="IPR050224">
    <property type="entry name" value="TALE_homeobox"/>
</dbReference>
<evidence type="ECO:0000313" key="11">
    <source>
        <dbReference type="Proteomes" id="UP000729402"/>
    </source>
</evidence>
<dbReference type="InterPro" id="IPR008422">
    <property type="entry name" value="KN_HD"/>
</dbReference>
<feature type="compositionally biased region" description="Acidic residues" evidence="7">
    <location>
        <begin position="165"/>
        <end position="178"/>
    </location>
</feature>
<feature type="DNA-binding region" description="Homeobox; TALE-type" evidence="5">
    <location>
        <begin position="219"/>
        <end position="282"/>
    </location>
</feature>
<name>A0A8J5WVA5_ZIZPA</name>
<evidence type="ECO:0000256" key="6">
    <source>
        <dbReference type="PROSITE-ProRule" id="PRU00559"/>
    </source>
</evidence>
<feature type="domain" description="Homeobox" evidence="8">
    <location>
        <begin position="218"/>
        <end position="281"/>
    </location>
</feature>
<gene>
    <name evidence="10" type="ORF">GUJ93_ZPchr0013g34376</name>
</gene>
<feature type="region of interest" description="Disordered" evidence="7">
    <location>
        <begin position="1"/>
        <end position="60"/>
    </location>
</feature>
<reference evidence="10" key="1">
    <citation type="journal article" date="2021" name="bioRxiv">
        <title>Whole Genome Assembly and Annotation of Northern Wild Rice, Zizania palustris L., Supports a Whole Genome Duplication in the Zizania Genus.</title>
        <authorList>
            <person name="Haas M."/>
            <person name="Kono T."/>
            <person name="Macchietto M."/>
            <person name="Millas R."/>
            <person name="McGilp L."/>
            <person name="Shao M."/>
            <person name="Duquette J."/>
            <person name="Hirsch C.N."/>
            <person name="Kimball J."/>
        </authorList>
    </citation>
    <scope>NUCLEOTIDE SEQUENCE</scope>
    <source>
        <tissue evidence="10">Fresh leaf tissue</tissue>
    </source>
</reference>
<dbReference type="AlphaFoldDB" id="A0A8J5WVA5"/>
<dbReference type="InterPro" id="IPR005541">
    <property type="entry name" value="KNOX2"/>
</dbReference>
<dbReference type="SMART" id="SM00389">
    <property type="entry name" value="HOX"/>
    <property type="match status" value="1"/>
</dbReference>
<feature type="compositionally biased region" description="Pro residues" evidence="7">
    <location>
        <begin position="34"/>
        <end position="47"/>
    </location>
</feature>
<evidence type="ECO:0000256" key="7">
    <source>
        <dbReference type="SAM" id="MobiDB-lite"/>
    </source>
</evidence>
<keyword evidence="3 5" id="KW-0371">Homeobox</keyword>
<feature type="region of interest" description="Disordered" evidence="7">
    <location>
        <begin position="165"/>
        <end position="194"/>
    </location>
</feature>
<dbReference type="Pfam" id="PF03789">
    <property type="entry name" value="ELK"/>
    <property type="match status" value="1"/>
</dbReference>
<dbReference type="Pfam" id="PF03791">
    <property type="entry name" value="KNOX2"/>
    <property type="match status" value="1"/>
</dbReference>
<dbReference type="EMBL" id="JAAALK010000079">
    <property type="protein sequence ID" value="KAG8097763.1"/>
    <property type="molecule type" value="Genomic_DNA"/>
</dbReference>
<evidence type="ECO:0000313" key="10">
    <source>
        <dbReference type="EMBL" id="KAG8097763.1"/>
    </source>
</evidence>
<dbReference type="SMART" id="SM01256">
    <property type="entry name" value="KNOX2"/>
    <property type="match status" value="1"/>
</dbReference>
<protein>
    <submittedName>
        <fullName evidence="10">Uncharacterized protein</fullName>
    </submittedName>
</protein>
<dbReference type="InterPro" id="IPR017970">
    <property type="entry name" value="Homeobox_CS"/>
</dbReference>
<dbReference type="GO" id="GO:0000981">
    <property type="term" value="F:DNA-binding transcription factor activity, RNA polymerase II-specific"/>
    <property type="evidence" value="ECO:0007669"/>
    <property type="project" value="InterPro"/>
</dbReference>
<evidence type="ECO:0000256" key="2">
    <source>
        <dbReference type="ARBA" id="ARBA00023125"/>
    </source>
</evidence>
<keyword evidence="2 5" id="KW-0238">DNA-binding</keyword>
<feature type="domain" description="ELK" evidence="9">
    <location>
        <begin position="198"/>
        <end position="218"/>
    </location>
</feature>
<proteinExistence type="inferred from homology"/>
<keyword evidence="4 5" id="KW-0539">Nucleus</keyword>
<dbReference type="Pfam" id="PF03790">
    <property type="entry name" value="KNOX1"/>
    <property type="match status" value="1"/>
</dbReference>
<feature type="compositionally biased region" description="Low complexity" evidence="7">
    <location>
        <begin position="179"/>
        <end position="188"/>
    </location>
</feature>
<evidence type="ECO:0000256" key="5">
    <source>
        <dbReference type="PROSITE-ProRule" id="PRU00108"/>
    </source>
</evidence>
<comment type="similarity">
    <text evidence="6">Belongs to the TALE/KNOX homeobox family.</text>
</comment>
<dbReference type="GO" id="GO:0003677">
    <property type="term" value="F:DNA binding"/>
    <property type="evidence" value="ECO:0007669"/>
    <property type="project" value="UniProtKB-UniRule"/>
</dbReference>
<evidence type="ECO:0000259" key="9">
    <source>
        <dbReference type="PROSITE" id="PS51213"/>
    </source>
</evidence>
<dbReference type="Pfam" id="PF05920">
    <property type="entry name" value="Homeobox_KN"/>
    <property type="match status" value="1"/>
</dbReference>
<dbReference type="InterPro" id="IPR001356">
    <property type="entry name" value="HD"/>
</dbReference>
<dbReference type="SMART" id="SM01188">
    <property type="entry name" value="ELK"/>
    <property type="match status" value="1"/>
</dbReference>